<keyword evidence="3" id="KW-1185">Reference proteome</keyword>
<dbReference type="Proteomes" id="UP000198287">
    <property type="component" value="Unassembled WGS sequence"/>
</dbReference>
<sequence length="515" mass="57937">MPDPVSTTTVISTRRFDTSAITRLNGDNYRVWKLRMVCLFKSHKILEVVDGSTTRPSATGSDPALWDQANNEAETCMLLSMGDDQVEAVSSCKTAAEIFKKLSSIYESTSGESKQALWQKYYSVIADEKSPVKTMIEIQNIAAQLRNVKLVIDDEAEVARVVSSLMGVKYRQFREAWRSVDLGKQTSALLLSRLKTFELEDEESSQDVDAEYGKAFRAKKFTKEEIAIMKNKSHCHVCKLKGHWRNYPNCPGKKCQDEESGGAYAAGSLSNLWIADSGSSRHYCGVLQWFHQYEKYSVPKPVKLANNSRMYAEGVGQVKVHALINKHWKEIVINNVEYVPGGANLLSENVLLDKGLEVRKTGRDQIIYYRNGKRDIEAVRRDGLQILQFRPVVNTGMVCEKQAVLHEKLSKLNPYRVTEIACEIAENATKEESCISFSSLEMKCKRMVGTTKGEKRKAASLLFMNPVSDVTAHRATEIARKIAENATNEEPRIILSSPEVKCIGMAESTLRMHIR</sequence>
<dbReference type="AlphaFoldDB" id="A0A226DD67"/>
<protein>
    <submittedName>
        <fullName evidence="2">Copia protein</fullName>
    </submittedName>
</protein>
<evidence type="ECO:0000313" key="2">
    <source>
        <dbReference type="EMBL" id="OXA43060.1"/>
    </source>
</evidence>
<reference evidence="2 3" key="1">
    <citation type="submission" date="2015-12" db="EMBL/GenBank/DDBJ databases">
        <title>The genome of Folsomia candida.</title>
        <authorList>
            <person name="Faddeeva A."/>
            <person name="Derks M.F."/>
            <person name="Anvar Y."/>
            <person name="Smit S."/>
            <person name="Van Straalen N."/>
            <person name="Roelofs D."/>
        </authorList>
    </citation>
    <scope>NUCLEOTIDE SEQUENCE [LARGE SCALE GENOMIC DNA]</scope>
    <source>
        <strain evidence="2 3">VU population</strain>
        <tissue evidence="2">Whole body</tissue>
    </source>
</reference>
<comment type="caution">
    <text evidence="2">The sequence shown here is derived from an EMBL/GenBank/DDBJ whole genome shotgun (WGS) entry which is preliminary data.</text>
</comment>
<dbReference type="EMBL" id="LNIX01000023">
    <property type="protein sequence ID" value="OXA43060.1"/>
    <property type="molecule type" value="Genomic_DNA"/>
</dbReference>
<organism evidence="2 3">
    <name type="scientific">Folsomia candida</name>
    <name type="common">Springtail</name>
    <dbReference type="NCBI Taxonomy" id="158441"/>
    <lineage>
        <taxon>Eukaryota</taxon>
        <taxon>Metazoa</taxon>
        <taxon>Ecdysozoa</taxon>
        <taxon>Arthropoda</taxon>
        <taxon>Hexapoda</taxon>
        <taxon>Collembola</taxon>
        <taxon>Entomobryomorpha</taxon>
        <taxon>Isotomoidea</taxon>
        <taxon>Isotomidae</taxon>
        <taxon>Proisotominae</taxon>
        <taxon>Folsomia</taxon>
    </lineage>
</organism>
<dbReference type="Pfam" id="PF14223">
    <property type="entry name" value="Retrotran_gag_2"/>
    <property type="match status" value="1"/>
</dbReference>
<proteinExistence type="predicted"/>
<evidence type="ECO:0000313" key="3">
    <source>
        <dbReference type="Proteomes" id="UP000198287"/>
    </source>
</evidence>
<gene>
    <name evidence="2" type="ORF">Fcan01_22128</name>
</gene>
<dbReference type="InterPro" id="IPR054722">
    <property type="entry name" value="PolX-like_BBD"/>
</dbReference>
<accession>A0A226DD67</accession>
<evidence type="ECO:0000259" key="1">
    <source>
        <dbReference type="Pfam" id="PF22936"/>
    </source>
</evidence>
<dbReference type="OrthoDB" id="413361at2759"/>
<feature type="domain" description="Retrovirus-related Pol polyprotein from transposon TNT 1-94-like beta-barrel" evidence="1">
    <location>
        <begin position="273"/>
        <end position="355"/>
    </location>
</feature>
<dbReference type="PANTHER" id="PTHR47592:SF27">
    <property type="entry name" value="OS08G0421700 PROTEIN"/>
    <property type="match status" value="1"/>
</dbReference>
<dbReference type="PANTHER" id="PTHR47592">
    <property type="entry name" value="PBF68 PROTEIN"/>
    <property type="match status" value="1"/>
</dbReference>
<dbReference type="Pfam" id="PF22936">
    <property type="entry name" value="Pol_BBD"/>
    <property type="match status" value="1"/>
</dbReference>
<name>A0A226DD67_FOLCA</name>